<dbReference type="EMBL" id="CP045226">
    <property type="protein sequence ID" value="QFS48979.1"/>
    <property type="molecule type" value="Genomic_DNA"/>
</dbReference>
<proteinExistence type="predicted"/>
<dbReference type="KEGG" id="nsh:GXM_06473"/>
<dbReference type="AlphaFoldDB" id="A0A5P8WAP7"/>
<sequence length="37" mass="4395">MNKEKRVFDLPIQSQSLRLKAVFEMILLTLYLTDVKI</sequence>
<name>A0A5P8WAP7_9NOSO</name>
<dbReference type="Proteomes" id="UP000326678">
    <property type="component" value="Chromosome Gxm1"/>
</dbReference>
<keyword evidence="2" id="KW-1185">Reference proteome</keyword>
<organism evidence="1 2">
    <name type="scientific">Nostoc sphaeroides CCNUC1</name>
    <dbReference type="NCBI Taxonomy" id="2653204"/>
    <lineage>
        <taxon>Bacteria</taxon>
        <taxon>Bacillati</taxon>
        <taxon>Cyanobacteriota</taxon>
        <taxon>Cyanophyceae</taxon>
        <taxon>Nostocales</taxon>
        <taxon>Nostocaceae</taxon>
        <taxon>Nostoc</taxon>
    </lineage>
</organism>
<protein>
    <submittedName>
        <fullName evidence="1">Uncharacterized protein</fullName>
    </submittedName>
</protein>
<gene>
    <name evidence="1" type="ORF">GXM_06473</name>
</gene>
<evidence type="ECO:0000313" key="2">
    <source>
        <dbReference type="Proteomes" id="UP000326678"/>
    </source>
</evidence>
<reference evidence="1 2" key="1">
    <citation type="submission" date="2019-10" db="EMBL/GenBank/DDBJ databases">
        <title>Genomic and transcriptomic insights into the perfect genentic adaptation of a filamentous nitrogen-fixing cyanobacterium to rice fields.</title>
        <authorList>
            <person name="Chen Z."/>
        </authorList>
    </citation>
    <scope>NUCLEOTIDE SEQUENCE [LARGE SCALE GENOMIC DNA]</scope>
    <source>
        <strain evidence="1">CCNUC1</strain>
    </source>
</reference>
<evidence type="ECO:0000313" key="1">
    <source>
        <dbReference type="EMBL" id="QFS48979.1"/>
    </source>
</evidence>
<accession>A0A5P8WAP7</accession>